<dbReference type="SUPFAM" id="SSF48065">
    <property type="entry name" value="DBL homology domain (DH-domain)"/>
    <property type="match status" value="1"/>
</dbReference>
<dbReference type="EMBL" id="JW865714">
    <property type="protein sequence ID" value="AFO98231.1"/>
    <property type="molecule type" value="mRNA"/>
</dbReference>
<dbReference type="InterPro" id="IPR002219">
    <property type="entry name" value="PKC_DAG/PE"/>
</dbReference>
<reference evidence="12" key="1">
    <citation type="journal article" date="2014" name="Nature">
        <title>Elephant shark genome provides unique insights into gnathostome evolution.</title>
        <authorList>
            <consortium name="International Elephant Shark Genome Sequencing Consortium"/>
            <person name="Venkatesh B."/>
            <person name="Lee A.P."/>
            <person name="Ravi V."/>
            <person name="Maurya A.K."/>
            <person name="Lian M.M."/>
            <person name="Swann J.B."/>
            <person name="Ohta Y."/>
            <person name="Flajnik M.F."/>
            <person name="Sutoh Y."/>
            <person name="Kasahara M."/>
            <person name="Hoon S."/>
            <person name="Gangu V."/>
            <person name="Roy S.W."/>
            <person name="Irimia M."/>
            <person name="Korzh V."/>
            <person name="Kondrychyn I."/>
            <person name="Lim Z.W."/>
            <person name="Tay B.H."/>
            <person name="Tohari S."/>
            <person name="Kong K.W."/>
            <person name="Ho S."/>
            <person name="Lorente-Galdos B."/>
            <person name="Quilez J."/>
            <person name="Marques-Bonet T."/>
            <person name="Raney B.J."/>
            <person name="Ingham P.W."/>
            <person name="Tay A."/>
            <person name="Hillier L.W."/>
            <person name="Minx P."/>
            <person name="Boehm T."/>
            <person name="Wilson R.K."/>
            <person name="Brenner S."/>
            <person name="Warren W.C."/>
        </authorList>
    </citation>
    <scope>NUCLEOTIDE SEQUENCE</scope>
    <source>
        <tissue evidence="12">Ovary</tissue>
    </source>
</reference>
<keyword evidence="3" id="KW-0597">Phosphoprotein</keyword>
<feature type="non-terminal residue" evidence="12">
    <location>
        <position position="1"/>
    </location>
</feature>
<evidence type="ECO:0000259" key="10">
    <source>
        <dbReference type="PROSITE" id="PS50010"/>
    </source>
</evidence>
<dbReference type="GO" id="GO:0043123">
    <property type="term" value="P:positive regulation of canonical NF-kappaB signal transduction"/>
    <property type="evidence" value="ECO:0007669"/>
    <property type="project" value="TreeGrafter"/>
</dbReference>
<keyword evidence="6" id="KW-0863">Zinc-finger</keyword>
<dbReference type="SMART" id="SM00109">
    <property type="entry name" value="C1"/>
    <property type="match status" value="1"/>
</dbReference>
<feature type="region of interest" description="Disordered" evidence="9">
    <location>
        <begin position="1"/>
        <end position="144"/>
    </location>
</feature>
<dbReference type="GO" id="GO:0071875">
    <property type="term" value="P:adrenergic receptor signaling pathway"/>
    <property type="evidence" value="ECO:0007669"/>
    <property type="project" value="TreeGrafter"/>
</dbReference>
<dbReference type="InterPro" id="IPR035899">
    <property type="entry name" value="DBL_dom_sf"/>
</dbReference>
<feature type="region of interest" description="Disordered" evidence="9">
    <location>
        <begin position="455"/>
        <end position="477"/>
    </location>
</feature>
<evidence type="ECO:0000256" key="4">
    <source>
        <dbReference type="ARBA" id="ARBA00022658"/>
    </source>
</evidence>
<dbReference type="InterPro" id="IPR046349">
    <property type="entry name" value="C1-like_sf"/>
</dbReference>
<name>V9KJP3_CALMI</name>
<dbReference type="FunFam" id="1.20.900.10:FF:000004">
    <property type="entry name" value="Rho guanine nucleotide exchange factor 2"/>
    <property type="match status" value="1"/>
</dbReference>
<keyword evidence="12" id="KW-0418">Kinase</keyword>
<evidence type="ECO:0000256" key="3">
    <source>
        <dbReference type="ARBA" id="ARBA00022553"/>
    </source>
</evidence>
<evidence type="ECO:0000313" key="12">
    <source>
        <dbReference type="EMBL" id="AFO98231.1"/>
    </source>
</evidence>
<dbReference type="PROSITE" id="PS50010">
    <property type="entry name" value="DH_2"/>
    <property type="match status" value="1"/>
</dbReference>
<dbReference type="GO" id="GO:0008270">
    <property type="term" value="F:zinc ion binding"/>
    <property type="evidence" value="ECO:0007669"/>
    <property type="project" value="UniProtKB-KW"/>
</dbReference>
<sequence>EEPVDDSPAPGVKGEEPVDDSPAPGVKGEEPVDDSPAPGVKEEEPVDVSPAQGVKEEEEPVSPALGVKGKKDVPRSRSVEEPGTQAAGDGDGAALVCEAEEEKDRVSDVPVRSPAFRPSIRSLSPFRRHSWGPGKNSGSEAEMNHRSYSLEGLVRENVVTKEQMQPTEMIFQPSRDPRRVPLVSTDGGSLVSLTEEEMESDQIDSSVFHDLKSPRAAQKRSNPPLTKSISLLAISPSSIDGTRWSSSSSALGHSISEECCSEAQLSPTRKDLEGRGGTKVSRTFSYLRNKMSSGKQKHKEKERVKEKEAKEKDKKVLIHHAFCAILVYGSQQCHQCNKVISSREAYLCTNCNVQVHKSCRDSAAPCSKIKQRPQKNLQANDISTLPVIMRTKTFQPKERPRSAIILQDDSSLPAPSRKLPTYRSMSKSMSIANIAGPAAEEIPFAEWRAFSQSTESLTHHTKQATESTESLTDEGTDVMDGQLMGEFEPDAKEMEADSWSLVVESKFVHQHKKEVIKRQDVIYELMQTEMHHIRTLKIMVGVYSRGLREELQVDVDRIFPCLDDLLKIHSEFFSQLRERRRDSLEDGSDRNYLIRRIGDLLVQQFSGERGERMRDKYGTFCSRHNEATNYYKEQFQSNKKFQSLIKKLSNCPVVRRLGVQECVLLVTQRITKYPVLVERIILNTTAGSEEHTELTLALCRIKETLACVDTMVNEYEKSQRLKEIVRRMEIKSVTKLKNGTIFRRHDMLRGKL</sequence>
<feature type="compositionally biased region" description="Basic and acidic residues" evidence="9">
    <location>
        <begin position="69"/>
        <end position="80"/>
    </location>
</feature>
<organism evidence="12">
    <name type="scientific">Callorhinchus milii</name>
    <name type="common">Ghost shark</name>
    <dbReference type="NCBI Taxonomy" id="7868"/>
    <lineage>
        <taxon>Eukaryota</taxon>
        <taxon>Metazoa</taxon>
        <taxon>Chordata</taxon>
        <taxon>Craniata</taxon>
        <taxon>Vertebrata</taxon>
        <taxon>Chondrichthyes</taxon>
        <taxon>Holocephali</taxon>
        <taxon>Chimaeriformes</taxon>
        <taxon>Callorhinchidae</taxon>
        <taxon>Callorhinchus</taxon>
    </lineage>
</organism>
<feature type="domain" description="DH" evidence="10">
    <location>
        <begin position="517"/>
        <end position="711"/>
    </location>
</feature>
<dbReference type="InterPro" id="IPR051632">
    <property type="entry name" value="Rho_GEF"/>
</dbReference>
<dbReference type="SUPFAM" id="SSF57889">
    <property type="entry name" value="Cysteine-rich domain"/>
    <property type="match status" value="1"/>
</dbReference>
<evidence type="ECO:0000256" key="6">
    <source>
        <dbReference type="ARBA" id="ARBA00022771"/>
    </source>
</evidence>
<keyword evidence="2" id="KW-0963">Cytoplasm</keyword>
<evidence type="ECO:0000256" key="8">
    <source>
        <dbReference type="ARBA" id="ARBA00023054"/>
    </source>
</evidence>
<dbReference type="CDD" id="cd00160">
    <property type="entry name" value="RhoGEF"/>
    <property type="match status" value="1"/>
</dbReference>
<dbReference type="Pfam" id="PF00621">
    <property type="entry name" value="RhoGEF"/>
    <property type="match status" value="1"/>
</dbReference>
<dbReference type="GO" id="GO:0005085">
    <property type="term" value="F:guanyl-nucleotide exchange factor activity"/>
    <property type="evidence" value="ECO:0007669"/>
    <property type="project" value="UniProtKB-KW"/>
</dbReference>
<dbReference type="PROSITE" id="PS00479">
    <property type="entry name" value="ZF_DAG_PE_1"/>
    <property type="match status" value="1"/>
</dbReference>
<accession>V9KJP3</accession>
<dbReference type="Gene3D" id="3.30.60.20">
    <property type="match status" value="1"/>
</dbReference>
<evidence type="ECO:0000256" key="2">
    <source>
        <dbReference type="ARBA" id="ARBA00022490"/>
    </source>
</evidence>
<dbReference type="GO" id="GO:0016020">
    <property type="term" value="C:membrane"/>
    <property type="evidence" value="ECO:0007669"/>
    <property type="project" value="TreeGrafter"/>
</dbReference>
<dbReference type="GO" id="GO:0016301">
    <property type="term" value="F:kinase activity"/>
    <property type="evidence" value="ECO:0007669"/>
    <property type="project" value="UniProtKB-KW"/>
</dbReference>
<dbReference type="GO" id="GO:0005737">
    <property type="term" value="C:cytoplasm"/>
    <property type="evidence" value="ECO:0007669"/>
    <property type="project" value="UniProtKB-SubCell"/>
</dbReference>
<dbReference type="GO" id="GO:0015629">
    <property type="term" value="C:actin cytoskeleton"/>
    <property type="evidence" value="ECO:0007669"/>
    <property type="project" value="TreeGrafter"/>
</dbReference>
<evidence type="ECO:0000256" key="7">
    <source>
        <dbReference type="ARBA" id="ARBA00022833"/>
    </source>
</evidence>
<dbReference type="CDD" id="cd20878">
    <property type="entry name" value="C1_AKAP13"/>
    <property type="match status" value="1"/>
</dbReference>
<dbReference type="GO" id="GO:0035023">
    <property type="term" value="P:regulation of Rho protein signal transduction"/>
    <property type="evidence" value="ECO:0007669"/>
    <property type="project" value="TreeGrafter"/>
</dbReference>
<keyword evidence="4" id="KW-0344">Guanine-nucleotide releasing factor</keyword>
<dbReference type="GO" id="GO:0005078">
    <property type="term" value="F:MAP-kinase scaffold activity"/>
    <property type="evidence" value="ECO:0007669"/>
    <property type="project" value="TreeGrafter"/>
</dbReference>
<dbReference type="AlphaFoldDB" id="V9KJP3"/>
<proteinExistence type="evidence at transcript level"/>
<evidence type="ECO:0000256" key="1">
    <source>
        <dbReference type="ARBA" id="ARBA00004496"/>
    </source>
</evidence>
<evidence type="ECO:0000256" key="5">
    <source>
        <dbReference type="ARBA" id="ARBA00022723"/>
    </source>
</evidence>
<evidence type="ECO:0000259" key="11">
    <source>
        <dbReference type="PROSITE" id="PS50081"/>
    </source>
</evidence>
<dbReference type="PROSITE" id="PS50081">
    <property type="entry name" value="ZF_DAG_PE_2"/>
    <property type="match status" value="1"/>
</dbReference>
<dbReference type="SMART" id="SM00325">
    <property type="entry name" value="RhoGEF"/>
    <property type="match status" value="1"/>
</dbReference>
<keyword evidence="5" id="KW-0479">Metal-binding</keyword>
<keyword evidence="8" id="KW-0175">Coiled coil</keyword>
<comment type="subcellular location">
    <subcellularLocation>
        <location evidence="1">Cytoplasm</location>
    </subcellularLocation>
</comment>
<keyword evidence="7" id="KW-0862">Zinc</keyword>
<dbReference type="PANTHER" id="PTHR13944">
    <property type="entry name" value="AGAP007712-PA"/>
    <property type="match status" value="1"/>
</dbReference>
<dbReference type="InterPro" id="IPR000219">
    <property type="entry name" value="DH_dom"/>
</dbReference>
<feature type="non-terminal residue" evidence="12">
    <location>
        <position position="752"/>
    </location>
</feature>
<feature type="domain" description="Phorbol-ester/DAG-type" evidence="11">
    <location>
        <begin position="319"/>
        <end position="366"/>
    </location>
</feature>
<protein>
    <submittedName>
        <fullName evidence="12">A-kinase anchor protein 13-like protein</fullName>
    </submittedName>
</protein>
<dbReference type="Gene3D" id="1.20.900.10">
    <property type="entry name" value="Dbl homology (DH) domain"/>
    <property type="match status" value="1"/>
</dbReference>
<evidence type="ECO:0000256" key="9">
    <source>
        <dbReference type="SAM" id="MobiDB-lite"/>
    </source>
</evidence>
<dbReference type="PANTHER" id="PTHR13944:SF18">
    <property type="entry name" value="A-KINASE ANCHOR PROTEIN 13"/>
    <property type="match status" value="1"/>
</dbReference>
<keyword evidence="12" id="KW-0808">Transferase</keyword>